<keyword evidence="1" id="KW-1133">Transmembrane helix</keyword>
<accession>A0A8E2B5Z5</accession>
<keyword evidence="4" id="KW-1185">Reference proteome</keyword>
<evidence type="ECO:0000313" key="3">
    <source>
        <dbReference type="EMBL" id="PKV96761.1"/>
    </source>
</evidence>
<dbReference type="EMBL" id="JACJHR010000039">
    <property type="protein sequence ID" value="MBB2502456.1"/>
    <property type="molecule type" value="Genomic_DNA"/>
</dbReference>
<dbReference type="Proteomes" id="UP000233750">
    <property type="component" value="Unassembled WGS sequence"/>
</dbReference>
<reference evidence="2 5" key="2">
    <citation type="submission" date="2020-08" db="EMBL/GenBank/DDBJ databases">
        <title>Amycolatopsis echigonensis JCM 21831.</title>
        <authorList>
            <person name="Tedsree N."/>
            <person name="Kuncharoen N."/>
            <person name="Likhitwitayawuid K."/>
            <person name="Tanasupawat S."/>
        </authorList>
    </citation>
    <scope>NUCLEOTIDE SEQUENCE [LARGE SCALE GENOMIC DNA]</scope>
    <source>
        <strain evidence="2 5">JCM 21831</strain>
    </source>
</reference>
<proteinExistence type="predicted"/>
<name>A0A2N3WSA4_9PSEU</name>
<dbReference type="EMBL" id="PJMY01000003">
    <property type="protein sequence ID" value="PKV96761.1"/>
    <property type="molecule type" value="Genomic_DNA"/>
</dbReference>
<dbReference type="AlphaFoldDB" id="A0A2N3WSA4"/>
<dbReference type="RefSeq" id="WP_101439570.1">
    <property type="nucleotide sequence ID" value="NZ_JACJHR010000039.1"/>
</dbReference>
<comment type="caution">
    <text evidence="3">The sequence shown here is derived from an EMBL/GenBank/DDBJ whole genome shotgun (WGS) entry which is preliminary data.</text>
</comment>
<evidence type="ECO:0000313" key="4">
    <source>
        <dbReference type="Proteomes" id="UP000233750"/>
    </source>
</evidence>
<sequence length="77" mass="8107">MITARKLRITVESVLAALSAVALVLTLTVPDWIERTTGASPDGGGGEAERLVTAVACVATVAFAGLAAWEWRRLRTV</sequence>
<evidence type="ECO:0000256" key="1">
    <source>
        <dbReference type="SAM" id="Phobius"/>
    </source>
</evidence>
<keyword evidence="1" id="KW-0472">Membrane</keyword>
<feature type="transmembrane region" description="Helical" evidence="1">
    <location>
        <begin position="52"/>
        <end position="71"/>
    </location>
</feature>
<protein>
    <submittedName>
        <fullName evidence="3">Uncharacterized protein</fullName>
    </submittedName>
</protein>
<gene>
    <name evidence="3" type="ORF">ATK30_7722</name>
    <name evidence="2" type="ORF">H5411_25365</name>
</gene>
<organism evidence="3 4">
    <name type="scientific">Amycolatopsis echigonensis</name>
    <dbReference type="NCBI Taxonomy" id="2576905"/>
    <lineage>
        <taxon>Bacteria</taxon>
        <taxon>Bacillati</taxon>
        <taxon>Actinomycetota</taxon>
        <taxon>Actinomycetes</taxon>
        <taxon>Pseudonocardiales</taxon>
        <taxon>Pseudonocardiaceae</taxon>
        <taxon>Amycolatopsis</taxon>
    </lineage>
</organism>
<evidence type="ECO:0000313" key="2">
    <source>
        <dbReference type="EMBL" id="MBB2502456.1"/>
    </source>
</evidence>
<reference evidence="3 4" key="1">
    <citation type="submission" date="2017-12" db="EMBL/GenBank/DDBJ databases">
        <title>Sequencing the genomes of 1000 Actinobacteria strains.</title>
        <authorList>
            <person name="Klenk H.-P."/>
        </authorList>
    </citation>
    <scope>NUCLEOTIDE SEQUENCE [LARGE SCALE GENOMIC DNA]</scope>
    <source>
        <strain evidence="3 4">DSM 45165</strain>
    </source>
</reference>
<evidence type="ECO:0000313" key="5">
    <source>
        <dbReference type="Proteomes" id="UP000550260"/>
    </source>
</evidence>
<keyword evidence="1" id="KW-0812">Transmembrane</keyword>
<dbReference type="Proteomes" id="UP000550260">
    <property type="component" value="Unassembled WGS sequence"/>
</dbReference>
<accession>A0A2N3WSA4</accession>